<name>A0AA49K0K5_9BACT</name>
<evidence type="ECO:0000256" key="9">
    <source>
        <dbReference type="PROSITE-ProRule" id="PRU01193"/>
    </source>
</evidence>
<reference evidence="14" key="1">
    <citation type="submission" date="2023-07" db="EMBL/GenBank/DDBJ databases">
        <authorList>
            <person name="Haufschild T."/>
            <person name="Kallscheuer N."/>
            <person name="Hammer J."/>
            <person name="Kohn T."/>
            <person name="Kabuu M."/>
            <person name="Jogler M."/>
            <person name="Wohfarth N."/>
            <person name="Heuer A."/>
            <person name="Rohde M."/>
            <person name="van Teeseling M.C.F."/>
            <person name="Jogler C."/>
        </authorList>
    </citation>
    <scope>NUCLEOTIDE SEQUENCE</scope>
    <source>
        <strain evidence="13">Strain 138</strain>
        <strain evidence="14">Strain 318</strain>
    </source>
</reference>
<dbReference type="GO" id="GO:0050660">
    <property type="term" value="F:flavin adenine dinucleotide binding"/>
    <property type="evidence" value="ECO:0007669"/>
    <property type="project" value="InterPro"/>
</dbReference>
<comment type="subcellular location">
    <subcellularLocation>
        <location evidence="1">Cell membrane</location>
        <topology evidence="1">Multi-pass membrane protein</topology>
    </subcellularLocation>
</comment>
<evidence type="ECO:0000259" key="12">
    <source>
        <dbReference type="PROSITE" id="PS51846"/>
    </source>
</evidence>
<evidence type="ECO:0000313" key="14">
    <source>
        <dbReference type="EMBL" id="WKW15562.1"/>
    </source>
</evidence>
<dbReference type="KEGG" id="pspc:Strain318_001952"/>
<evidence type="ECO:0000256" key="6">
    <source>
        <dbReference type="ARBA" id="ARBA00023122"/>
    </source>
</evidence>
<dbReference type="Pfam" id="PF01595">
    <property type="entry name" value="CNNM"/>
    <property type="match status" value="1"/>
</dbReference>
<evidence type="ECO:0000256" key="10">
    <source>
        <dbReference type="SAM" id="Phobius"/>
    </source>
</evidence>
<keyword evidence="5 9" id="KW-1133">Transmembrane helix</keyword>
<keyword evidence="4" id="KW-0677">Repeat</keyword>
<dbReference type="EMBL" id="CP130613">
    <property type="protein sequence ID" value="WKW15562.1"/>
    <property type="molecule type" value="Genomic_DNA"/>
</dbReference>
<keyword evidence="6 8" id="KW-0129">CBS domain</keyword>
<dbReference type="PANTHER" id="PTHR43099">
    <property type="entry name" value="UPF0053 PROTEIN YRKA"/>
    <property type="match status" value="1"/>
</dbReference>
<feature type="transmembrane region" description="Helical" evidence="10">
    <location>
        <begin position="157"/>
        <end position="179"/>
    </location>
</feature>
<dbReference type="SUPFAM" id="SSF56176">
    <property type="entry name" value="FAD-binding/transporter-associated domain-like"/>
    <property type="match status" value="1"/>
</dbReference>
<feature type="domain" description="CBS" evidence="11">
    <location>
        <begin position="231"/>
        <end position="290"/>
    </location>
</feature>
<dbReference type="RefSeq" id="WP_367885534.1">
    <property type="nucleotide sequence ID" value="NZ_CP130612.1"/>
</dbReference>
<sequence>MLEALAAAIAPTLIVTALVLANGLFVAAEFAIVGAPRATIDRLANGGNRAARLVRRIVEDAREVDRFIATAQLGITLASLGLGMYGEHLLAEWLSVKFEALGASRWIAAHTLGSIGAIAVLTYIHIVVGEMVPKSIALAKADRAVLWIAPLMRGFQLVLFPFVVVLNGIGNATLALFGVRRQEMSAESVRTPDELAYIVRESSAGGLLKKQSATVVQELLEFGDLTAGQVMVPRVRVVGVDVADQAPEVAKLLRDAPHSRYPVIDGDLDHIMGMVHVKDLLGGLAPGQTVRSLSARPVPFVPETMTADQVLATMRQQRSQLVVVMDEHGGTAGIITLEDLIEEVVGELTEDASAPAEIRPREQGRFVVAGTVRVLDAGAAIGAVVEHPDVESVSGLVLALLGRPAKVGDVVEYEEMRIEVLTLRGRGVREALVERRAGR</sequence>
<evidence type="ECO:0000256" key="3">
    <source>
        <dbReference type="ARBA" id="ARBA00022692"/>
    </source>
</evidence>
<dbReference type="PANTHER" id="PTHR43099:SF5">
    <property type="entry name" value="HLYC_CORC FAMILY TRANSPORTER"/>
    <property type="match status" value="1"/>
</dbReference>
<dbReference type="InterPro" id="IPR016169">
    <property type="entry name" value="FAD-bd_PCMH_sub2"/>
</dbReference>
<gene>
    <name evidence="13" type="ORF">Strain138_001953</name>
    <name evidence="14" type="ORF">Strain318_001952</name>
</gene>
<dbReference type="InterPro" id="IPR002550">
    <property type="entry name" value="CNNM"/>
</dbReference>
<accession>A0AA49JV33</accession>
<feature type="domain" description="CNNM transmembrane" evidence="12">
    <location>
        <begin position="4"/>
        <end position="212"/>
    </location>
</feature>
<dbReference type="PROSITE" id="PS51371">
    <property type="entry name" value="CBS"/>
    <property type="match status" value="2"/>
</dbReference>
<evidence type="ECO:0000256" key="2">
    <source>
        <dbReference type="ARBA" id="ARBA00022475"/>
    </source>
</evidence>
<dbReference type="InterPro" id="IPR005170">
    <property type="entry name" value="Transptr-assoc_dom"/>
</dbReference>
<dbReference type="Gene3D" id="3.30.465.10">
    <property type="match status" value="1"/>
</dbReference>
<evidence type="ECO:0000256" key="4">
    <source>
        <dbReference type="ARBA" id="ARBA00022737"/>
    </source>
</evidence>
<proteinExistence type="predicted"/>
<evidence type="ECO:0000259" key="11">
    <source>
        <dbReference type="PROSITE" id="PS51371"/>
    </source>
</evidence>
<evidence type="ECO:0000256" key="8">
    <source>
        <dbReference type="PROSITE-ProRule" id="PRU00703"/>
    </source>
</evidence>
<evidence type="ECO:0000256" key="1">
    <source>
        <dbReference type="ARBA" id="ARBA00004651"/>
    </source>
</evidence>
<evidence type="ECO:0000256" key="7">
    <source>
        <dbReference type="ARBA" id="ARBA00023136"/>
    </source>
</evidence>
<dbReference type="InterPro" id="IPR036318">
    <property type="entry name" value="FAD-bd_PCMH-like_sf"/>
</dbReference>
<dbReference type="InterPro" id="IPR051676">
    <property type="entry name" value="UPF0053_domain"/>
</dbReference>
<accession>A0AA49K0K5</accession>
<dbReference type="Pfam" id="PF03471">
    <property type="entry name" value="CorC_HlyC"/>
    <property type="match status" value="1"/>
</dbReference>
<dbReference type="SUPFAM" id="SSF54631">
    <property type="entry name" value="CBS-domain pair"/>
    <property type="match status" value="1"/>
</dbReference>
<dbReference type="AlphaFoldDB" id="A0AA49K0K5"/>
<feature type="transmembrane region" description="Helical" evidence="10">
    <location>
        <begin position="106"/>
        <end position="128"/>
    </location>
</feature>
<dbReference type="Proteomes" id="UP001229955">
    <property type="component" value="Chromosome"/>
</dbReference>
<keyword evidence="3 9" id="KW-0812">Transmembrane</keyword>
<dbReference type="GO" id="GO:0005886">
    <property type="term" value="C:plasma membrane"/>
    <property type="evidence" value="ECO:0007669"/>
    <property type="project" value="UniProtKB-SubCell"/>
</dbReference>
<keyword evidence="7 9" id="KW-0472">Membrane</keyword>
<dbReference type="InterPro" id="IPR000644">
    <property type="entry name" value="CBS_dom"/>
</dbReference>
<organism evidence="14 15">
    <name type="scientific">Pseudogemmatithrix spongiicola</name>
    <dbReference type="NCBI Taxonomy" id="3062599"/>
    <lineage>
        <taxon>Bacteria</taxon>
        <taxon>Pseudomonadati</taxon>
        <taxon>Gemmatimonadota</taxon>
        <taxon>Gemmatimonadia</taxon>
        <taxon>Gemmatimonadales</taxon>
        <taxon>Gemmatimonadaceae</taxon>
        <taxon>Pseudogemmatithrix</taxon>
    </lineage>
</organism>
<evidence type="ECO:0000313" key="15">
    <source>
        <dbReference type="Proteomes" id="UP001229955"/>
    </source>
</evidence>
<dbReference type="SMART" id="SM00116">
    <property type="entry name" value="CBS"/>
    <property type="match status" value="2"/>
</dbReference>
<dbReference type="SMART" id="SM01091">
    <property type="entry name" value="CorC_HlyC"/>
    <property type="match status" value="1"/>
</dbReference>
<keyword evidence="2" id="KW-1003">Cell membrane</keyword>
<dbReference type="Pfam" id="PF00571">
    <property type="entry name" value="CBS"/>
    <property type="match status" value="2"/>
</dbReference>
<dbReference type="InterPro" id="IPR044751">
    <property type="entry name" value="Ion_transp-like_CBS"/>
</dbReference>
<dbReference type="InterPro" id="IPR046342">
    <property type="entry name" value="CBS_dom_sf"/>
</dbReference>
<feature type="domain" description="CBS" evidence="11">
    <location>
        <begin position="293"/>
        <end position="350"/>
    </location>
</feature>
<dbReference type="EMBL" id="CP130612">
    <property type="protein sequence ID" value="WKW12655.1"/>
    <property type="molecule type" value="Genomic_DNA"/>
</dbReference>
<keyword evidence="15" id="KW-1185">Reference proteome</keyword>
<protein>
    <submittedName>
        <fullName evidence="14">Hemolysin family protein</fullName>
    </submittedName>
</protein>
<dbReference type="CDD" id="cd04590">
    <property type="entry name" value="CBS_pair_CorC_HlyC_assoc"/>
    <property type="match status" value="1"/>
</dbReference>
<dbReference type="Gene3D" id="3.10.580.10">
    <property type="entry name" value="CBS-domain"/>
    <property type="match status" value="1"/>
</dbReference>
<evidence type="ECO:0000256" key="5">
    <source>
        <dbReference type="ARBA" id="ARBA00022989"/>
    </source>
</evidence>
<dbReference type="PROSITE" id="PS51846">
    <property type="entry name" value="CNNM"/>
    <property type="match status" value="1"/>
</dbReference>
<feature type="transmembrane region" description="Helical" evidence="10">
    <location>
        <begin position="67"/>
        <end position="85"/>
    </location>
</feature>
<evidence type="ECO:0000313" key="13">
    <source>
        <dbReference type="EMBL" id="WKW12655.1"/>
    </source>
</evidence>